<sequence>MAEARPEPSMEDILASIKRIIADDAPGVPRPSLSPPPAIPAPRPPLLNDPALDDSILELTNPAPLPGSASGPTLVPPPAPPRPQPAPTGERAADRFRQTVASARVGAASPRPAPVETMPAAPSAPVAPPRVIPSLAAPTIATTPAPAAPVAPLAGHFSGETVEGLVRGLVADWLAAHLPAITEKLVREEIARIRDAED</sequence>
<dbReference type="EMBL" id="SACN01000005">
    <property type="protein sequence ID" value="RVT89489.1"/>
    <property type="molecule type" value="Genomic_DNA"/>
</dbReference>
<feature type="region of interest" description="Disordered" evidence="1">
    <location>
        <begin position="21"/>
        <end position="126"/>
    </location>
</feature>
<comment type="caution">
    <text evidence="2">The sequence shown here is derived from an EMBL/GenBank/DDBJ whole genome shotgun (WGS) entry which is preliminary data.</text>
</comment>
<name>A0A437LVS7_9SPHN</name>
<dbReference type="Proteomes" id="UP000282971">
    <property type="component" value="Unassembled WGS sequence"/>
</dbReference>
<protein>
    <submittedName>
        <fullName evidence="2">DUF2497 domain-containing protein</fullName>
    </submittedName>
</protein>
<dbReference type="PRINTS" id="PR01217">
    <property type="entry name" value="PRICHEXTENSN"/>
</dbReference>
<accession>A0A437LVS7</accession>
<gene>
    <name evidence="2" type="ORF">EOD43_22265</name>
</gene>
<organism evidence="2 3">
    <name type="scientific">Sphingomonas crocodyli</name>
    <dbReference type="NCBI Taxonomy" id="1979270"/>
    <lineage>
        <taxon>Bacteria</taxon>
        <taxon>Pseudomonadati</taxon>
        <taxon>Pseudomonadota</taxon>
        <taxon>Alphaproteobacteria</taxon>
        <taxon>Sphingomonadales</taxon>
        <taxon>Sphingomonadaceae</taxon>
        <taxon>Sphingomonas</taxon>
    </lineage>
</organism>
<evidence type="ECO:0000313" key="3">
    <source>
        <dbReference type="Proteomes" id="UP000282971"/>
    </source>
</evidence>
<proteinExistence type="predicted"/>
<feature type="compositionally biased region" description="Pro residues" evidence="1">
    <location>
        <begin position="74"/>
        <end position="86"/>
    </location>
</feature>
<dbReference type="OrthoDB" id="7189469at2"/>
<keyword evidence="3" id="KW-1185">Reference proteome</keyword>
<feature type="compositionally biased region" description="Pro residues" evidence="1">
    <location>
        <begin position="28"/>
        <end position="47"/>
    </location>
</feature>
<dbReference type="InterPro" id="IPR019632">
    <property type="entry name" value="DUF2497"/>
</dbReference>
<evidence type="ECO:0000256" key="1">
    <source>
        <dbReference type="SAM" id="MobiDB-lite"/>
    </source>
</evidence>
<dbReference type="RefSeq" id="WP_127746613.1">
    <property type="nucleotide sequence ID" value="NZ_SACN01000005.1"/>
</dbReference>
<dbReference type="AlphaFoldDB" id="A0A437LVS7"/>
<reference evidence="2 3" key="1">
    <citation type="submission" date="2019-01" db="EMBL/GenBank/DDBJ databases">
        <authorList>
            <person name="Chen W.-M."/>
        </authorList>
    </citation>
    <scope>NUCLEOTIDE SEQUENCE [LARGE SCALE GENOMIC DNA]</scope>
    <source>
        <strain evidence="2 3">CCP-7</strain>
    </source>
</reference>
<evidence type="ECO:0000313" key="2">
    <source>
        <dbReference type="EMBL" id="RVT89489.1"/>
    </source>
</evidence>
<dbReference type="Pfam" id="PF10691">
    <property type="entry name" value="DUF2497"/>
    <property type="match status" value="1"/>
</dbReference>